<dbReference type="Gene3D" id="3.40.250.10">
    <property type="entry name" value="Rhodanese-like domain"/>
    <property type="match status" value="1"/>
</dbReference>
<organism evidence="2 3">
    <name type="scientific">Ferrimicrobium acidiphilum</name>
    <dbReference type="NCBI Taxonomy" id="121039"/>
    <lineage>
        <taxon>Bacteria</taxon>
        <taxon>Bacillati</taxon>
        <taxon>Actinomycetota</taxon>
        <taxon>Acidimicrobiia</taxon>
        <taxon>Acidimicrobiales</taxon>
        <taxon>Acidimicrobiaceae</taxon>
        <taxon>Ferrimicrobium</taxon>
    </lineage>
</organism>
<dbReference type="CDD" id="cd00757">
    <property type="entry name" value="ThiF_MoeB_HesA_family"/>
    <property type="match status" value="1"/>
</dbReference>
<dbReference type="PROSITE" id="PS50206">
    <property type="entry name" value="RHODANESE_3"/>
    <property type="match status" value="1"/>
</dbReference>
<keyword evidence="2" id="KW-0548">Nucleotidyltransferase</keyword>
<evidence type="ECO:0000313" key="2">
    <source>
        <dbReference type="EMBL" id="MEX6429096.1"/>
    </source>
</evidence>
<dbReference type="Gene3D" id="3.40.50.720">
    <property type="entry name" value="NAD(P)-binding Rossmann-like Domain"/>
    <property type="match status" value="1"/>
</dbReference>
<dbReference type="InterPro" id="IPR036873">
    <property type="entry name" value="Rhodanese-like_dom_sf"/>
</dbReference>
<dbReference type="Proteomes" id="UP001560267">
    <property type="component" value="Unassembled WGS sequence"/>
</dbReference>
<dbReference type="SUPFAM" id="SSF52821">
    <property type="entry name" value="Rhodanese/Cell cycle control phosphatase"/>
    <property type="match status" value="1"/>
</dbReference>
<dbReference type="InterPro" id="IPR000594">
    <property type="entry name" value="ThiF_NAD_FAD-bd"/>
</dbReference>
<dbReference type="EMBL" id="JBFSHR010000010">
    <property type="protein sequence ID" value="MEX6429096.1"/>
    <property type="molecule type" value="Genomic_DNA"/>
</dbReference>
<evidence type="ECO:0000313" key="3">
    <source>
        <dbReference type="Proteomes" id="UP001560267"/>
    </source>
</evidence>
<dbReference type="PANTHER" id="PTHR10953">
    <property type="entry name" value="UBIQUITIN-ACTIVATING ENZYME E1"/>
    <property type="match status" value="1"/>
</dbReference>
<feature type="domain" description="Rhodanese" evidence="1">
    <location>
        <begin position="32"/>
        <end position="117"/>
    </location>
</feature>
<name>A0ABV3Y0L0_9ACTN</name>
<dbReference type="InterPro" id="IPR001763">
    <property type="entry name" value="Rhodanese-like_dom"/>
</dbReference>
<dbReference type="NCBIfam" id="NF004281">
    <property type="entry name" value="PRK05690.1"/>
    <property type="match status" value="1"/>
</dbReference>
<dbReference type="Pfam" id="PF00581">
    <property type="entry name" value="Rhodanese"/>
    <property type="match status" value="1"/>
</dbReference>
<dbReference type="SUPFAM" id="SSF69572">
    <property type="entry name" value="Activating enzymes of the ubiquitin-like proteins"/>
    <property type="match status" value="1"/>
</dbReference>
<dbReference type="InterPro" id="IPR035985">
    <property type="entry name" value="Ubiquitin-activating_enz"/>
</dbReference>
<reference evidence="2 3" key="1">
    <citation type="submission" date="2024-07" db="EMBL/GenBank/DDBJ databases">
        <title>Draft Genome Sequence of Ferrimicrobium acidiphilum Strain YE2023, Isolated from a Pulp of Bioleach Reactor.</title>
        <authorList>
            <person name="Elkina Y.A."/>
            <person name="Bulaeva A.G."/>
            <person name="Beletsky A.V."/>
            <person name="Mardanov A.V."/>
        </authorList>
    </citation>
    <scope>NUCLEOTIDE SEQUENCE [LARGE SCALE GENOMIC DNA]</scope>
    <source>
        <strain evidence="2 3">YE2023</strain>
    </source>
</reference>
<gene>
    <name evidence="2" type="primary">moeB</name>
    <name evidence="2" type="ORF">AB6A68_04505</name>
</gene>
<dbReference type="CDD" id="cd00158">
    <property type="entry name" value="RHOD"/>
    <property type="match status" value="1"/>
</dbReference>
<sequence>MSNFHNLLTNARAQITEVDADDILARPDAFEVFLDVREPSEVNLGAIPGSIHLPRGNLELQVEGVLPDKNTPVLVYCAAGIRSAFAALTLRELGYTKVASLRGGFDAWKAHGGNWEIPFRLSDTQRLRYHRHLLLPGVGEAGQLRLLAARVLILGAGGLGSPGALYLAAAGVGTIGIVDMDEVDVSNLQRQIIHSTATIGQRKVDSAKAAIAALNPDVRVHTYDYHLNATNIDAVLTDYDVVIDGTDNFATRYIINDAASTIGIPVVHGSIYQFEGQVTVFAPPRGPCFRCFAPVPPPVELAPSCAQAGVLGVLPGIIGTLQATEAIKIILGIGEPLIGRILTYDATTEEFQIYRLTIDPKCAAVGHRAKAERAEARGLADTAIDVAPRRAHQNS</sequence>
<dbReference type="InterPro" id="IPR045886">
    <property type="entry name" value="ThiF/MoeB/HesA"/>
</dbReference>
<evidence type="ECO:0000259" key="1">
    <source>
        <dbReference type="PROSITE" id="PS50206"/>
    </source>
</evidence>
<dbReference type="NCBIfam" id="NF006444">
    <property type="entry name" value="PRK08762.1"/>
    <property type="match status" value="1"/>
</dbReference>
<keyword evidence="3" id="KW-1185">Reference proteome</keyword>
<proteinExistence type="predicted"/>
<dbReference type="GO" id="GO:0016779">
    <property type="term" value="F:nucleotidyltransferase activity"/>
    <property type="evidence" value="ECO:0007669"/>
    <property type="project" value="UniProtKB-KW"/>
</dbReference>
<accession>A0ABV3Y0L0</accession>
<dbReference type="SMART" id="SM00450">
    <property type="entry name" value="RHOD"/>
    <property type="match status" value="1"/>
</dbReference>
<comment type="caution">
    <text evidence="2">The sequence shown here is derived from an EMBL/GenBank/DDBJ whole genome shotgun (WGS) entry which is preliminary data.</text>
</comment>
<keyword evidence="2" id="KW-0808">Transferase</keyword>
<protein>
    <submittedName>
        <fullName evidence="2">Molybdopterin-synthase adenylyltransferase MoeB</fullName>
    </submittedName>
</protein>
<dbReference type="PANTHER" id="PTHR10953:SF102">
    <property type="entry name" value="ADENYLYLTRANSFERASE AND SULFURTRANSFERASE MOCS3"/>
    <property type="match status" value="1"/>
</dbReference>
<dbReference type="RefSeq" id="WP_369084310.1">
    <property type="nucleotide sequence ID" value="NZ_JBFSHR010000010.1"/>
</dbReference>
<dbReference type="Pfam" id="PF00899">
    <property type="entry name" value="ThiF"/>
    <property type="match status" value="1"/>
</dbReference>